<feature type="domain" description="AAA+ ATPase" evidence="4">
    <location>
        <begin position="35"/>
        <end position="219"/>
    </location>
</feature>
<dbReference type="GO" id="GO:0006261">
    <property type="term" value="P:DNA-templated DNA replication"/>
    <property type="evidence" value="ECO:0007669"/>
    <property type="project" value="TreeGrafter"/>
</dbReference>
<dbReference type="GO" id="GO:0016887">
    <property type="term" value="F:ATP hydrolysis activity"/>
    <property type="evidence" value="ECO:0007669"/>
    <property type="project" value="InterPro"/>
</dbReference>
<dbReference type="Pfam" id="PF08542">
    <property type="entry name" value="Rep_fac_C"/>
    <property type="match status" value="1"/>
</dbReference>
<dbReference type="PANTHER" id="PTHR11669">
    <property type="entry name" value="REPLICATION FACTOR C / DNA POLYMERASE III GAMMA-TAU SUBUNIT"/>
    <property type="match status" value="1"/>
</dbReference>
<dbReference type="Pfam" id="PF00004">
    <property type="entry name" value="AAA"/>
    <property type="match status" value="1"/>
</dbReference>
<dbReference type="GO" id="GO:0005524">
    <property type="term" value="F:ATP binding"/>
    <property type="evidence" value="ECO:0007669"/>
    <property type="project" value="UniProtKB-KW"/>
</dbReference>
<keyword evidence="3" id="KW-0067">ATP-binding</keyword>
<dbReference type="GO" id="GO:0003689">
    <property type="term" value="F:DNA clamp loader activity"/>
    <property type="evidence" value="ECO:0007669"/>
    <property type="project" value="TreeGrafter"/>
</dbReference>
<dbReference type="SUPFAM" id="SSF48019">
    <property type="entry name" value="post-AAA+ oligomerization domain-like"/>
    <property type="match status" value="1"/>
</dbReference>
<dbReference type="EMBL" id="MN740880">
    <property type="protein sequence ID" value="QHU16352.1"/>
    <property type="molecule type" value="Genomic_DNA"/>
</dbReference>
<dbReference type="InterPro" id="IPR008921">
    <property type="entry name" value="DNA_pol3_clamp-load_cplx_C"/>
</dbReference>
<dbReference type="InterPro" id="IPR013748">
    <property type="entry name" value="Rep_factorC_C"/>
</dbReference>
<dbReference type="AlphaFoldDB" id="A0A6C0KE98"/>
<accession>A0A6C0KE98</accession>
<reference evidence="5" key="1">
    <citation type="journal article" date="2020" name="Nature">
        <title>Giant virus diversity and host interactions through global metagenomics.</title>
        <authorList>
            <person name="Schulz F."/>
            <person name="Roux S."/>
            <person name="Paez-Espino D."/>
            <person name="Jungbluth S."/>
            <person name="Walsh D.A."/>
            <person name="Denef V.J."/>
            <person name="McMahon K.D."/>
            <person name="Konstantinidis K.T."/>
            <person name="Eloe-Fadrosh E.A."/>
            <person name="Kyrpides N.C."/>
            <person name="Woyke T."/>
        </authorList>
    </citation>
    <scope>NUCLEOTIDE SEQUENCE</scope>
    <source>
        <strain evidence="5">GVMAG-S-3300011013-78</strain>
    </source>
</reference>
<evidence type="ECO:0000313" key="5">
    <source>
        <dbReference type="EMBL" id="QHU16352.1"/>
    </source>
</evidence>
<name>A0A6C0KE98_9ZZZZ</name>
<dbReference type="InterPro" id="IPR003593">
    <property type="entry name" value="AAA+_ATPase"/>
</dbReference>
<dbReference type="Gene3D" id="3.40.50.300">
    <property type="entry name" value="P-loop containing nucleotide triphosphate hydrolases"/>
    <property type="match status" value="1"/>
</dbReference>
<sequence>MNNTPFLKKYCPTKLVDIELNENSKEIIFSLIKLDNLNILFVGNTGCGKTTLLNVIVNEYYTEDTDIDVKYEDNILHINSLNEYGINFFRNEVKTFCQIPSKINNKKKIIILDDLDSINEQSQQIFRNFIDKYSHNVFFLASCLNLQKITDSIQSRFNIIKMSSISNVSLLKIFEKIRKNEGISIEPNIDKFIIKLCNNSIRLLLNYMEKFKILNETITLSVAKNICSNISFQDFNNYITKLYVKHDLMKGIIIMNNIYNKGYSVIDILDNFFIFIKHCQTIDDDLKYKIIEIICRYITIFHTKHEHEIELSLFTYDLYKCKIV</sequence>
<evidence type="ECO:0000259" key="4">
    <source>
        <dbReference type="SMART" id="SM00382"/>
    </source>
</evidence>
<dbReference type="GO" id="GO:0005663">
    <property type="term" value="C:DNA replication factor C complex"/>
    <property type="evidence" value="ECO:0007669"/>
    <property type="project" value="TreeGrafter"/>
</dbReference>
<dbReference type="InterPro" id="IPR050238">
    <property type="entry name" value="DNA_Rep/Repair_Clamp_Loader"/>
</dbReference>
<keyword evidence="1" id="KW-0235">DNA replication</keyword>
<dbReference type="Gene3D" id="1.20.272.10">
    <property type="match status" value="1"/>
</dbReference>
<dbReference type="GO" id="GO:0005634">
    <property type="term" value="C:nucleus"/>
    <property type="evidence" value="ECO:0007669"/>
    <property type="project" value="TreeGrafter"/>
</dbReference>
<proteinExistence type="predicted"/>
<evidence type="ECO:0000256" key="1">
    <source>
        <dbReference type="ARBA" id="ARBA00022705"/>
    </source>
</evidence>
<organism evidence="5">
    <name type="scientific">viral metagenome</name>
    <dbReference type="NCBI Taxonomy" id="1070528"/>
    <lineage>
        <taxon>unclassified sequences</taxon>
        <taxon>metagenomes</taxon>
        <taxon>organismal metagenomes</taxon>
    </lineage>
</organism>
<protein>
    <recommendedName>
        <fullName evidence="4">AAA+ ATPase domain-containing protein</fullName>
    </recommendedName>
</protein>
<evidence type="ECO:0000256" key="3">
    <source>
        <dbReference type="ARBA" id="ARBA00022840"/>
    </source>
</evidence>
<dbReference type="InterPro" id="IPR027417">
    <property type="entry name" value="P-loop_NTPase"/>
</dbReference>
<dbReference type="PANTHER" id="PTHR11669:SF5">
    <property type="entry name" value="REPLICATION FACTOR C SUBUNIT 2"/>
    <property type="match status" value="1"/>
</dbReference>
<dbReference type="SUPFAM" id="SSF52540">
    <property type="entry name" value="P-loop containing nucleoside triphosphate hydrolases"/>
    <property type="match status" value="1"/>
</dbReference>
<dbReference type="InterPro" id="IPR003959">
    <property type="entry name" value="ATPase_AAA_core"/>
</dbReference>
<keyword evidence="2" id="KW-0547">Nucleotide-binding</keyword>
<dbReference type="SMART" id="SM00382">
    <property type="entry name" value="AAA"/>
    <property type="match status" value="1"/>
</dbReference>
<evidence type="ECO:0000256" key="2">
    <source>
        <dbReference type="ARBA" id="ARBA00022741"/>
    </source>
</evidence>
<dbReference type="GO" id="GO:0006281">
    <property type="term" value="P:DNA repair"/>
    <property type="evidence" value="ECO:0007669"/>
    <property type="project" value="TreeGrafter"/>
</dbReference>
<dbReference type="GO" id="GO:0003677">
    <property type="term" value="F:DNA binding"/>
    <property type="evidence" value="ECO:0007669"/>
    <property type="project" value="InterPro"/>
</dbReference>